<evidence type="ECO:0000256" key="1">
    <source>
        <dbReference type="PROSITE-ProRule" id="PRU01077"/>
    </source>
</evidence>
<dbReference type="Gene3D" id="1.10.555.10">
    <property type="entry name" value="Rho GTPase activation protein"/>
    <property type="match status" value="1"/>
</dbReference>
<name>G3AJS7_SPAPN</name>
<dbReference type="InterPro" id="IPR036390">
    <property type="entry name" value="WH_DNA-bd_sf"/>
</dbReference>
<feature type="region of interest" description="Disordered" evidence="2">
    <location>
        <begin position="688"/>
        <end position="801"/>
    </location>
</feature>
<dbReference type="FunCoup" id="G3AJS7">
    <property type="interactions" value="59"/>
</dbReference>
<dbReference type="Gene3D" id="1.20.1270.60">
    <property type="entry name" value="Arfaptin homology (AH) domain/BAR domain"/>
    <property type="match status" value="2"/>
</dbReference>
<protein>
    <recommendedName>
        <fullName evidence="8">Rho-GAP domain-containing protein</fullName>
    </recommendedName>
</protein>
<dbReference type="PROSITE" id="PS50238">
    <property type="entry name" value="RHOGAP"/>
    <property type="match status" value="1"/>
</dbReference>
<feature type="domain" description="F-BAR" evidence="5">
    <location>
        <begin position="1"/>
        <end position="445"/>
    </location>
</feature>
<feature type="domain" description="Rho-GAP" evidence="4">
    <location>
        <begin position="479"/>
        <end position="685"/>
    </location>
</feature>
<dbReference type="Pfam" id="PF00611">
    <property type="entry name" value="FCH"/>
    <property type="match status" value="1"/>
</dbReference>
<evidence type="ECO:0000259" key="5">
    <source>
        <dbReference type="PROSITE" id="PS51741"/>
    </source>
</evidence>
<dbReference type="RefSeq" id="XP_007373562.1">
    <property type="nucleotide sequence ID" value="XM_007373500.1"/>
</dbReference>
<dbReference type="KEGG" id="spaa:SPAPADRAFT_134326"/>
<dbReference type="HOGENOM" id="CLU_008201_1_0_1"/>
<dbReference type="GeneID" id="18869803"/>
<dbReference type="Gene3D" id="1.10.10.10">
    <property type="entry name" value="Winged helix-like DNA-binding domain superfamily/Winged helix DNA-binding domain"/>
    <property type="match status" value="1"/>
</dbReference>
<dbReference type="Pfam" id="PF00610">
    <property type="entry name" value="DEP"/>
    <property type="match status" value="1"/>
</dbReference>
<dbReference type="GO" id="GO:0005886">
    <property type="term" value="C:plasma membrane"/>
    <property type="evidence" value="ECO:0007669"/>
    <property type="project" value="TreeGrafter"/>
</dbReference>
<proteinExistence type="predicted"/>
<dbReference type="Proteomes" id="UP000000709">
    <property type="component" value="Unassembled WGS sequence"/>
</dbReference>
<dbReference type="GO" id="GO:0051285">
    <property type="term" value="C:cell cortex of cell tip"/>
    <property type="evidence" value="ECO:0007669"/>
    <property type="project" value="EnsemblFungi"/>
</dbReference>
<dbReference type="InterPro" id="IPR008936">
    <property type="entry name" value="Rho_GTPase_activation_prot"/>
</dbReference>
<dbReference type="PROSITE" id="PS51741">
    <property type="entry name" value="F_BAR"/>
    <property type="match status" value="1"/>
</dbReference>
<evidence type="ECO:0000259" key="4">
    <source>
        <dbReference type="PROSITE" id="PS50238"/>
    </source>
</evidence>
<evidence type="ECO:0008006" key="8">
    <source>
        <dbReference type="Google" id="ProtNLM"/>
    </source>
</evidence>
<dbReference type="GO" id="GO:0030950">
    <property type="term" value="P:establishment or maintenance of actin cytoskeleton polarity"/>
    <property type="evidence" value="ECO:0007669"/>
    <property type="project" value="EnsemblFungi"/>
</dbReference>
<feature type="domain" description="DEP" evidence="3">
    <location>
        <begin position="215"/>
        <end position="296"/>
    </location>
</feature>
<dbReference type="InterPro" id="IPR036388">
    <property type="entry name" value="WH-like_DNA-bd_sf"/>
</dbReference>
<dbReference type="InterPro" id="IPR031160">
    <property type="entry name" value="F_BAR_dom"/>
</dbReference>
<dbReference type="PROSITE" id="PS50186">
    <property type="entry name" value="DEP"/>
    <property type="match status" value="1"/>
</dbReference>
<dbReference type="SUPFAM" id="SSF48350">
    <property type="entry name" value="GTPase activation domain, GAP"/>
    <property type="match status" value="1"/>
</dbReference>
<dbReference type="InterPro" id="IPR000198">
    <property type="entry name" value="RhoGAP_dom"/>
</dbReference>
<organism evidence="7">
    <name type="scientific">Spathaspora passalidarum (strain NRRL Y-27907 / 11-Y1)</name>
    <dbReference type="NCBI Taxonomy" id="619300"/>
    <lineage>
        <taxon>Eukaryota</taxon>
        <taxon>Fungi</taxon>
        <taxon>Dikarya</taxon>
        <taxon>Ascomycota</taxon>
        <taxon>Saccharomycotina</taxon>
        <taxon>Pichiomycetes</taxon>
        <taxon>Debaryomycetaceae</taxon>
        <taxon>Spathaspora</taxon>
    </lineage>
</organism>
<keyword evidence="7" id="KW-1185">Reference proteome</keyword>
<dbReference type="InterPro" id="IPR000591">
    <property type="entry name" value="DEP_dom"/>
</dbReference>
<keyword evidence="1" id="KW-0175">Coiled coil</keyword>
<dbReference type="GO" id="GO:0031097">
    <property type="term" value="C:medial cortex"/>
    <property type="evidence" value="ECO:0007669"/>
    <property type="project" value="EnsemblFungi"/>
</dbReference>
<dbReference type="AlphaFoldDB" id="G3AJS7"/>
<accession>G3AJS7</accession>
<sequence>MSFADSFWTSDYSSGFKVLFEQLHQGICENEDFISLFHKRMESELLYGTQLESIEKTAIKSTKNKRQLNDDYVSTIKNAYSKMNENFTKQGQYHLEIANNIKTLVLAPFSKWCKEHQGRVEYSESMISEKSKLFKSKKAHLDKLQKRYFNKCRMLEECKSHYTEEELREELDELTFQQKLEDAYEEEVPDDEEERYYFGNITYDHKQMKALLTDMLTNIPLTSHKVAILGTYHNVSTGSSIIQWLIDNLPQFNRNLEKAEKFASELINNGFIRLIGTMTSGKGFINSSQFYYQWKPLAFEITKLSQLQISSSTEDTNNANGTVPKIEGTGGAKIQEYFDDMKEAIGVGAVDYTDPAQLPKLIKEVNQLDQQYYASVVDLDKTRCEFEELIMDHLTFMQKCELDRLKAIKKVMFDFLASFSNGMDELKNFYDELLLLEETIHPINDLKFLIENYATGGFKPCVVLYDNYYDSHVKQTFGVDLNIKSRLDKKVVPILVQCILSYLDSVYPDLENDEERINLWTQPIHLAQVHKLRSELNDNNSDPQYINSILEQNHPLVITNVLKLYFMELPDSIVPRTNYDVIKLLYLNYPPNDESKTSSRINGLQNILCDLPKCNIATLDALLTHIARLINIIGSKDETLAVTLQSSLAKEFAPLVLRQKEQSELNDKHQVNFITDLLNHKETIFTELRRQSSTRPANSASRDNSAHVSRAGSAHKALTPKESVAATSRSRLEQRLQTVVRKSKKETKEDSSSDSAPETPTKVGSLKRSSSPKKRLSAILVDEDVARSLSPSKAPDTPIKE</sequence>
<dbReference type="SMART" id="SM00055">
    <property type="entry name" value="FCH"/>
    <property type="match status" value="1"/>
</dbReference>
<dbReference type="GO" id="GO:0007264">
    <property type="term" value="P:small GTPase-mediated signal transduction"/>
    <property type="evidence" value="ECO:0007669"/>
    <property type="project" value="EnsemblFungi"/>
</dbReference>
<dbReference type="GO" id="GO:0000935">
    <property type="term" value="C:division septum"/>
    <property type="evidence" value="ECO:0007669"/>
    <property type="project" value="EnsemblFungi"/>
</dbReference>
<feature type="compositionally biased region" description="Polar residues" evidence="2">
    <location>
        <begin position="691"/>
        <end position="707"/>
    </location>
</feature>
<dbReference type="PANTHER" id="PTHR23065">
    <property type="entry name" value="PROLINE-SERINE-THREONINE PHOSPHATASE INTERACTING PROTEIN 1"/>
    <property type="match status" value="1"/>
</dbReference>
<evidence type="ECO:0000313" key="7">
    <source>
        <dbReference type="Proteomes" id="UP000000709"/>
    </source>
</evidence>
<gene>
    <name evidence="6" type="ORF">SPAPADRAFT_134326</name>
</gene>
<dbReference type="SUPFAM" id="SSF46785">
    <property type="entry name" value="Winged helix' DNA-binding domain"/>
    <property type="match status" value="1"/>
</dbReference>
<dbReference type="InParanoid" id="G3AJS7"/>
<dbReference type="SMART" id="SM00049">
    <property type="entry name" value="DEP"/>
    <property type="match status" value="1"/>
</dbReference>
<dbReference type="EMBL" id="GL996500">
    <property type="protein sequence ID" value="EGW33978.1"/>
    <property type="molecule type" value="Genomic_DNA"/>
</dbReference>
<dbReference type="SUPFAM" id="SSF103657">
    <property type="entry name" value="BAR/IMD domain-like"/>
    <property type="match status" value="1"/>
</dbReference>
<dbReference type="GO" id="GO:0035838">
    <property type="term" value="C:growing cell tip"/>
    <property type="evidence" value="ECO:0007669"/>
    <property type="project" value="EnsemblFungi"/>
</dbReference>
<dbReference type="SMART" id="SM00324">
    <property type="entry name" value="RhoGAP"/>
    <property type="match status" value="1"/>
</dbReference>
<dbReference type="Pfam" id="PF00620">
    <property type="entry name" value="RhoGAP"/>
    <property type="match status" value="1"/>
</dbReference>
<dbReference type="CDD" id="cd04399">
    <property type="entry name" value="RhoGAP_fRGD2"/>
    <property type="match status" value="1"/>
</dbReference>
<dbReference type="OrthoDB" id="2155291at2759"/>
<dbReference type="eggNOG" id="ENOG502QQWB">
    <property type="taxonomic scope" value="Eukaryota"/>
</dbReference>
<dbReference type="InterPro" id="IPR027267">
    <property type="entry name" value="AH/BAR_dom_sf"/>
</dbReference>
<dbReference type="STRING" id="619300.G3AJS7"/>
<dbReference type="GO" id="GO:0005096">
    <property type="term" value="F:GTPase activator activity"/>
    <property type="evidence" value="ECO:0007669"/>
    <property type="project" value="EnsemblFungi"/>
</dbReference>
<dbReference type="OMA" id="RKTWIYE"/>
<dbReference type="PANTHER" id="PTHR23065:SF17">
    <property type="entry name" value="RHO-GTPASE-ACTIVATING PROTEIN RGD2"/>
    <property type="match status" value="1"/>
</dbReference>
<evidence type="ECO:0000259" key="3">
    <source>
        <dbReference type="PROSITE" id="PS50186"/>
    </source>
</evidence>
<reference evidence="6 7" key="1">
    <citation type="journal article" date="2011" name="Proc. Natl. Acad. Sci. U.S.A.">
        <title>Comparative genomics of xylose-fermenting fungi for enhanced biofuel production.</title>
        <authorList>
            <person name="Wohlbach D.J."/>
            <person name="Kuo A."/>
            <person name="Sato T.K."/>
            <person name="Potts K.M."/>
            <person name="Salamov A.A."/>
            <person name="LaButti K.M."/>
            <person name="Sun H."/>
            <person name="Clum A."/>
            <person name="Pangilinan J.L."/>
            <person name="Lindquist E.A."/>
            <person name="Lucas S."/>
            <person name="Lapidus A."/>
            <person name="Jin M."/>
            <person name="Gunawan C."/>
            <person name="Balan V."/>
            <person name="Dale B.E."/>
            <person name="Jeffries T.W."/>
            <person name="Zinkel R."/>
            <person name="Barry K.W."/>
            <person name="Grigoriev I.V."/>
            <person name="Gasch A.P."/>
        </authorList>
    </citation>
    <scope>NUCLEOTIDE SEQUENCE [LARGE SCALE GENOMIC DNA]</scope>
    <source>
        <strain evidence="7">NRRL Y-27907 / 11-Y1</strain>
    </source>
</reference>
<evidence type="ECO:0000256" key="2">
    <source>
        <dbReference type="SAM" id="MobiDB-lite"/>
    </source>
</evidence>
<dbReference type="InterPro" id="IPR001060">
    <property type="entry name" value="FCH_dom"/>
</dbReference>
<evidence type="ECO:0000313" key="6">
    <source>
        <dbReference type="EMBL" id="EGW33978.1"/>
    </source>
</evidence>